<comment type="subunit">
    <text evidence="4">Homodimer.</text>
</comment>
<dbReference type="InterPro" id="IPR036389">
    <property type="entry name" value="RNase_III_sf"/>
</dbReference>
<proteinExistence type="inferred from homology"/>
<keyword evidence="2 4" id="KW-0255">Endonuclease</keyword>
<dbReference type="PIRSF" id="PIRSF005520">
    <property type="entry name" value="UCP005520"/>
    <property type="match status" value="1"/>
</dbReference>
<evidence type="ECO:0000259" key="5">
    <source>
        <dbReference type="SMART" id="SM00535"/>
    </source>
</evidence>
<dbReference type="Gene3D" id="1.10.1520.10">
    <property type="entry name" value="Ribonuclease III domain"/>
    <property type="match status" value="1"/>
</dbReference>
<protein>
    <recommendedName>
        <fullName evidence="4">Mini-ribonuclease 3</fullName>
        <shortName evidence="4">Mini-3</shortName>
        <shortName evidence="4">Mini-RNase 3</shortName>
        <ecNumber evidence="4">3.1.26.-</ecNumber>
    </recommendedName>
    <alternativeName>
        <fullName evidence="4">Mini-RNase III</fullName>
        <shortName evidence="4">Mini-III</shortName>
    </alternativeName>
</protein>
<dbReference type="GO" id="GO:0006364">
    <property type="term" value="P:rRNA processing"/>
    <property type="evidence" value="ECO:0007669"/>
    <property type="project" value="UniProtKB-UniRule"/>
</dbReference>
<keyword evidence="4" id="KW-0963">Cytoplasm</keyword>
<evidence type="ECO:0000256" key="4">
    <source>
        <dbReference type="HAMAP-Rule" id="MF_01468"/>
    </source>
</evidence>
<dbReference type="AlphaFoldDB" id="A0A841PRA4"/>
<keyword evidence="4" id="KW-0460">Magnesium</keyword>
<evidence type="ECO:0000313" key="6">
    <source>
        <dbReference type="EMBL" id="MBB6451437.1"/>
    </source>
</evidence>
<feature type="active site" evidence="4">
    <location>
        <position position="19"/>
    </location>
</feature>
<keyword evidence="4" id="KW-0694">RNA-binding</keyword>
<dbReference type="InterPro" id="IPR008226">
    <property type="entry name" value="Mini3_fam"/>
</dbReference>
<organism evidence="6 7">
    <name type="scientific">Geomicrobium halophilum</name>
    <dbReference type="NCBI Taxonomy" id="549000"/>
    <lineage>
        <taxon>Bacteria</taxon>
        <taxon>Bacillati</taxon>
        <taxon>Bacillota</taxon>
        <taxon>Bacilli</taxon>
        <taxon>Bacillales</taxon>
        <taxon>Geomicrobium</taxon>
    </lineage>
</organism>
<keyword evidence="4" id="KW-0690">Ribosome biogenesis</keyword>
<dbReference type="HAMAP" id="MF_01468">
    <property type="entry name" value="RNase_Mini_III"/>
    <property type="match status" value="1"/>
</dbReference>
<dbReference type="GO" id="GO:0019843">
    <property type="term" value="F:rRNA binding"/>
    <property type="evidence" value="ECO:0007669"/>
    <property type="project" value="UniProtKB-UniRule"/>
</dbReference>
<dbReference type="GO" id="GO:0004525">
    <property type="term" value="F:ribonuclease III activity"/>
    <property type="evidence" value="ECO:0007669"/>
    <property type="project" value="InterPro"/>
</dbReference>
<comment type="subcellular location">
    <subcellularLocation>
        <location evidence="4">Cytoplasm</location>
    </subcellularLocation>
</comment>
<reference evidence="6 7" key="1">
    <citation type="submission" date="2020-08" db="EMBL/GenBank/DDBJ databases">
        <title>Genomic Encyclopedia of Type Strains, Phase IV (KMG-IV): sequencing the most valuable type-strain genomes for metagenomic binning, comparative biology and taxonomic classification.</title>
        <authorList>
            <person name="Goeker M."/>
        </authorList>
    </citation>
    <scope>NUCLEOTIDE SEQUENCE [LARGE SCALE GENOMIC DNA]</scope>
    <source>
        <strain evidence="6 7">DSM 21769</strain>
    </source>
</reference>
<keyword evidence="4" id="KW-0698">rRNA processing</keyword>
<dbReference type="SUPFAM" id="SSF69065">
    <property type="entry name" value="RNase III domain-like"/>
    <property type="match status" value="1"/>
</dbReference>
<dbReference type="PANTHER" id="PTHR34276:SF1">
    <property type="entry name" value="MINI-RIBONUCLEASE 3"/>
    <property type="match status" value="1"/>
</dbReference>
<evidence type="ECO:0000256" key="2">
    <source>
        <dbReference type="ARBA" id="ARBA00022759"/>
    </source>
</evidence>
<keyword evidence="4" id="KW-0699">rRNA-binding</keyword>
<feature type="domain" description="RNase III" evidence="5">
    <location>
        <begin position="5"/>
        <end position="130"/>
    </location>
</feature>
<keyword evidence="7" id="KW-1185">Reference proteome</keyword>
<keyword evidence="3 4" id="KW-0378">Hydrolase</keyword>
<comment type="cofactor">
    <cofactor evidence="4">
        <name>Mg(2+)</name>
        <dbReference type="ChEBI" id="CHEBI:18420"/>
    </cofactor>
</comment>
<dbReference type="SMART" id="SM00535">
    <property type="entry name" value="RIBOc"/>
    <property type="match status" value="1"/>
</dbReference>
<evidence type="ECO:0000313" key="7">
    <source>
        <dbReference type="Proteomes" id="UP000568839"/>
    </source>
</evidence>
<dbReference type="InterPro" id="IPR000999">
    <property type="entry name" value="RNase_III_dom"/>
</dbReference>
<dbReference type="Pfam" id="PF00636">
    <property type="entry name" value="Ribonuclease_3"/>
    <property type="match status" value="1"/>
</dbReference>
<sequence length="131" mass="14861">MSTVDARQVNGLALAYIGDAVYELYVRMQLLQAGYTRPQQLHDKVTSFVSAKAQADLLHYWLDNKRLSASEEAIVRRGRNAKSGGIPKNTDVTTYRHSTGFEALIGYLHLTEEDERLTELFSDVPREWEGE</sequence>
<accession>A0A841PRA4</accession>
<dbReference type="GO" id="GO:0005737">
    <property type="term" value="C:cytoplasm"/>
    <property type="evidence" value="ECO:0007669"/>
    <property type="project" value="UniProtKB-SubCell"/>
</dbReference>
<keyword evidence="1 4" id="KW-0540">Nuclease</keyword>
<dbReference type="EMBL" id="JACHHJ010000007">
    <property type="protein sequence ID" value="MBB6451437.1"/>
    <property type="molecule type" value="Genomic_DNA"/>
</dbReference>
<name>A0A841PRA4_9BACL</name>
<comment type="function">
    <text evidence="4">Involved in correct processing of both the 5' and 3' ends of 23S rRNA precursor. Processes 30S rRNA precursor transcript even in absence of ribonuclease 3 (Rnc); Rnc processes 30S rRNA into smaller rRNA precursors.</text>
</comment>
<evidence type="ECO:0000256" key="1">
    <source>
        <dbReference type="ARBA" id="ARBA00022722"/>
    </source>
</evidence>
<dbReference type="RefSeq" id="WP_184405601.1">
    <property type="nucleotide sequence ID" value="NZ_JACHHJ010000007.1"/>
</dbReference>
<dbReference type="CDD" id="cd00593">
    <property type="entry name" value="RIBOc"/>
    <property type="match status" value="1"/>
</dbReference>
<gene>
    <name evidence="4" type="primary">mrnC</name>
    <name evidence="6" type="ORF">HNR44_003448</name>
</gene>
<dbReference type="EC" id="3.1.26.-" evidence="4"/>
<dbReference type="PANTHER" id="PTHR34276">
    <property type="entry name" value="MINI-RIBONUCLEASE 3"/>
    <property type="match status" value="1"/>
</dbReference>
<comment type="caution">
    <text evidence="6">The sequence shown here is derived from an EMBL/GenBank/DDBJ whole genome shotgun (WGS) entry which is preliminary data.</text>
</comment>
<comment type="similarity">
    <text evidence="4">Belongs to the MrnC RNase family.</text>
</comment>
<evidence type="ECO:0000256" key="3">
    <source>
        <dbReference type="ARBA" id="ARBA00022801"/>
    </source>
</evidence>
<dbReference type="Proteomes" id="UP000568839">
    <property type="component" value="Unassembled WGS sequence"/>
</dbReference>